<sequence>MGKKKPFLDKKNAIHYRLVPKSAAESAPEQDKRVTLTAEELEERHKYGIYYDDDYDYMQHLRDIRETGTLQTLQEAAEQEERFILRAPKIPVPMPSALFGEDSTKVKDDVDEIFDEELEQALEACYSHGDFEKELGGGLEDDFVALAGGAVKPKFRAVDLPRQPAVHVDSDEGDDEGSDYDENYDYGDEEEEEEGKSSPEVRREGPRRELDDRFDRLLEADYHDDQMGELDGDDFLVGGAFEPTDERVKRMIKESHAGPIDDEEASKEWTRQRLRLIEANVVKDDEAMESVEVEESSSKRLKWDCESYATQYSNIYNRPRLIQNPKSGKLSRRSLKRLDKEANKMDDMEVDEEMRSDDEEMMSQCTEASTYRPKGETPEQRRLRKQAVKEARRFRRQEKKGNKQAFAEEHRKIARQQVGQVKTVPIV</sequence>
<dbReference type="GO" id="GO:0000056">
    <property type="term" value="P:ribosomal small subunit export from nucleus"/>
    <property type="evidence" value="ECO:0007669"/>
    <property type="project" value="TreeGrafter"/>
</dbReference>
<evidence type="ECO:0000313" key="4">
    <source>
        <dbReference type="EMBL" id="KAK5968268.1"/>
    </source>
</evidence>
<protein>
    <recommendedName>
        <fullName evidence="2">Protein LTV1 homolog</fullName>
    </recommendedName>
</protein>
<accession>A0AAN8IFU6</accession>
<feature type="compositionally biased region" description="Basic and acidic residues" evidence="3">
    <location>
        <begin position="373"/>
        <end position="387"/>
    </location>
</feature>
<feature type="compositionally biased region" description="Basic and acidic residues" evidence="3">
    <location>
        <begin position="195"/>
        <end position="210"/>
    </location>
</feature>
<evidence type="ECO:0000313" key="5">
    <source>
        <dbReference type="Proteomes" id="UP001331761"/>
    </source>
</evidence>
<reference evidence="4 5" key="1">
    <citation type="submission" date="2019-10" db="EMBL/GenBank/DDBJ databases">
        <title>Assembly and Annotation for the nematode Trichostrongylus colubriformis.</title>
        <authorList>
            <person name="Martin J."/>
        </authorList>
    </citation>
    <scope>NUCLEOTIDE SEQUENCE [LARGE SCALE GENOMIC DNA]</scope>
    <source>
        <strain evidence="4">G859</strain>
        <tissue evidence="4">Whole worm</tissue>
    </source>
</reference>
<gene>
    <name evidence="4" type="ORF">GCK32_004965</name>
</gene>
<dbReference type="PANTHER" id="PTHR21531:SF0">
    <property type="entry name" value="PROTEIN LTV1 HOMOLOG"/>
    <property type="match status" value="1"/>
</dbReference>
<dbReference type="PANTHER" id="PTHR21531">
    <property type="entry name" value="LOW-TEMPERATURE VIABILITY PROTEIN LTV1-RELATED"/>
    <property type="match status" value="1"/>
</dbReference>
<dbReference type="GO" id="GO:0005829">
    <property type="term" value="C:cytosol"/>
    <property type="evidence" value="ECO:0007669"/>
    <property type="project" value="TreeGrafter"/>
</dbReference>
<evidence type="ECO:0000256" key="1">
    <source>
        <dbReference type="ARBA" id="ARBA00009078"/>
    </source>
</evidence>
<evidence type="ECO:0000256" key="2">
    <source>
        <dbReference type="ARBA" id="ARBA00021561"/>
    </source>
</evidence>
<proteinExistence type="inferred from homology"/>
<feature type="region of interest" description="Disordered" evidence="3">
    <location>
        <begin position="392"/>
        <end position="411"/>
    </location>
</feature>
<comment type="similarity">
    <text evidence="1">Belongs to the LTV1 family.</text>
</comment>
<dbReference type="GO" id="GO:0030688">
    <property type="term" value="C:preribosome, small subunit precursor"/>
    <property type="evidence" value="ECO:0007669"/>
    <property type="project" value="TreeGrafter"/>
</dbReference>
<feature type="compositionally biased region" description="Acidic residues" evidence="3">
    <location>
        <begin position="348"/>
        <end position="361"/>
    </location>
</feature>
<dbReference type="AlphaFoldDB" id="A0AAN8IFU6"/>
<keyword evidence="5" id="KW-1185">Reference proteome</keyword>
<feature type="region of interest" description="Disordered" evidence="3">
    <location>
        <begin position="158"/>
        <end position="210"/>
    </location>
</feature>
<organism evidence="4 5">
    <name type="scientific">Trichostrongylus colubriformis</name>
    <name type="common">Black scour worm</name>
    <dbReference type="NCBI Taxonomy" id="6319"/>
    <lineage>
        <taxon>Eukaryota</taxon>
        <taxon>Metazoa</taxon>
        <taxon>Ecdysozoa</taxon>
        <taxon>Nematoda</taxon>
        <taxon>Chromadorea</taxon>
        <taxon>Rhabditida</taxon>
        <taxon>Rhabditina</taxon>
        <taxon>Rhabditomorpha</taxon>
        <taxon>Strongyloidea</taxon>
        <taxon>Trichostrongylidae</taxon>
        <taxon>Trichostrongylus</taxon>
    </lineage>
</organism>
<feature type="region of interest" description="Disordered" evidence="3">
    <location>
        <begin position="323"/>
        <end position="387"/>
    </location>
</feature>
<feature type="compositionally biased region" description="Basic and acidic residues" evidence="3">
    <location>
        <begin position="336"/>
        <end position="347"/>
    </location>
</feature>
<dbReference type="Proteomes" id="UP001331761">
    <property type="component" value="Unassembled WGS sequence"/>
</dbReference>
<dbReference type="GO" id="GO:0005634">
    <property type="term" value="C:nucleus"/>
    <property type="evidence" value="ECO:0007669"/>
    <property type="project" value="TreeGrafter"/>
</dbReference>
<dbReference type="GO" id="GO:0042274">
    <property type="term" value="P:ribosomal small subunit biogenesis"/>
    <property type="evidence" value="ECO:0007669"/>
    <property type="project" value="InterPro"/>
</dbReference>
<dbReference type="Pfam" id="PF04180">
    <property type="entry name" value="LTV"/>
    <property type="match status" value="1"/>
</dbReference>
<comment type="caution">
    <text evidence="4">The sequence shown here is derived from an EMBL/GenBank/DDBJ whole genome shotgun (WGS) entry which is preliminary data.</text>
</comment>
<evidence type="ECO:0000256" key="3">
    <source>
        <dbReference type="SAM" id="MobiDB-lite"/>
    </source>
</evidence>
<name>A0AAN8IFU6_TRICO</name>
<feature type="compositionally biased region" description="Acidic residues" evidence="3">
    <location>
        <begin position="171"/>
        <end position="194"/>
    </location>
</feature>
<dbReference type="EMBL" id="WIXE01021565">
    <property type="protein sequence ID" value="KAK5968268.1"/>
    <property type="molecule type" value="Genomic_DNA"/>
</dbReference>
<dbReference type="InterPro" id="IPR007307">
    <property type="entry name" value="Ltv1"/>
</dbReference>